<dbReference type="GO" id="GO:0015232">
    <property type="term" value="F:heme transmembrane transporter activity"/>
    <property type="evidence" value="ECO:0007669"/>
    <property type="project" value="InterPro"/>
</dbReference>
<comment type="caution">
    <text evidence="14">The sequence shown here is derived from an EMBL/GenBank/DDBJ whole genome shotgun (WGS) entry which is preliminary data.</text>
</comment>
<protein>
    <recommendedName>
        <fullName evidence="4 12">Heme exporter protein B</fullName>
    </recommendedName>
</protein>
<evidence type="ECO:0000256" key="12">
    <source>
        <dbReference type="PIRNR" id="PIRNR002764"/>
    </source>
</evidence>
<keyword evidence="11 12" id="KW-0472">Membrane</keyword>
<feature type="transmembrane region" description="Helical" evidence="13">
    <location>
        <begin position="153"/>
        <end position="175"/>
    </location>
</feature>
<dbReference type="PRINTS" id="PR01414">
    <property type="entry name" value="CCMBBIOGNSIS"/>
</dbReference>
<feature type="transmembrane region" description="Helical" evidence="13">
    <location>
        <begin position="43"/>
        <end position="64"/>
    </location>
</feature>
<evidence type="ECO:0000256" key="4">
    <source>
        <dbReference type="ARBA" id="ARBA00016452"/>
    </source>
</evidence>
<comment type="function">
    <text evidence="1 12">Required for the export of heme to the periplasm for the biogenesis of c-type cytochromes.</text>
</comment>
<organism evidence="14 15">
    <name type="scientific">Proteobacteria bacterium 228</name>
    <dbReference type="NCBI Taxonomy" id="2083153"/>
    <lineage>
        <taxon>Bacteria</taxon>
        <taxon>Pseudomonadati</taxon>
        <taxon>Pseudomonadota</taxon>
    </lineage>
</organism>
<evidence type="ECO:0000256" key="13">
    <source>
        <dbReference type="SAM" id="Phobius"/>
    </source>
</evidence>
<proteinExistence type="inferred from homology"/>
<comment type="similarity">
    <text evidence="3 12">Belongs to the CcmB/CycW/HelB family.</text>
</comment>
<keyword evidence="7 12" id="KW-0997">Cell inner membrane</keyword>
<feature type="transmembrane region" description="Helical" evidence="13">
    <location>
        <begin position="117"/>
        <end position="146"/>
    </location>
</feature>
<evidence type="ECO:0000256" key="10">
    <source>
        <dbReference type="ARBA" id="ARBA00022989"/>
    </source>
</evidence>
<dbReference type="PANTHER" id="PTHR30070">
    <property type="entry name" value="HEME EXPORTER PROTEIN B"/>
    <property type="match status" value="1"/>
</dbReference>
<dbReference type="InterPro" id="IPR026031">
    <property type="entry name" value="Cyt_c_CcmB_bac"/>
</dbReference>
<sequence>MYRELRLAARRIFDWLNPLVFFLLVVCLFPLAVSPEPALLGKIAPGIVWVAALLATLLGMDGLFRSDFEDGSLEQMLVGSQPIALLISAKVLSYWLLTGLPLTLLAPLLALMLSLPVGSYEVLCLSLLIGTPSLCLIGAIGAALVVGLRRGGVLLVLLILPLYIPILIFGSGAVTASLQGMEATGQLAILGAFLALALPLAPIATAAALRISING</sequence>
<dbReference type="GO" id="GO:1903607">
    <property type="term" value="P:cytochrome c biosynthetic process"/>
    <property type="evidence" value="ECO:0007669"/>
    <property type="project" value="TreeGrafter"/>
</dbReference>
<evidence type="ECO:0000256" key="11">
    <source>
        <dbReference type="ARBA" id="ARBA00023136"/>
    </source>
</evidence>
<feature type="transmembrane region" description="Helical" evidence="13">
    <location>
        <begin position="187"/>
        <end position="209"/>
    </location>
</feature>
<dbReference type="OrthoDB" id="9799895at2"/>
<keyword evidence="8 13" id="KW-0812">Transmembrane</keyword>
<dbReference type="InterPro" id="IPR003544">
    <property type="entry name" value="Cyt_c_biogenesis_CcmB"/>
</dbReference>
<keyword evidence="5 12" id="KW-0813">Transport</keyword>
<dbReference type="GO" id="GO:0005886">
    <property type="term" value="C:plasma membrane"/>
    <property type="evidence" value="ECO:0007669"/>
    <property type="project" value="UniProtKB-SubCell"/>
</dbReference>
<evidence type="ECO:0000256" key="5">
    <source>
        <dbReference type="ARBA" id="ARBA00022448"/>
    </source>
</evidence>
<evidence type="ECO:0000313" key="15">
    <source>
        <dbReference type="Proteomes" id="UP000238196"/>
    </source>
</evidence>
<keyword evidence="10 13" id="KW-1133">Transmembrane helix</keyword>
<evidence type="ECO:0000313" key="14">
    <source>
        <dbReference type="EMBL" id="PPC78384.1"/>
    </source>
</evidence>
<evidence type="ECO:0000256" key="7">
    <source>
        <dbReference type="ARBA" id="ARBA00022519"/>
    </source>
</evidence>
<dbReference type="Proteomes" id="UP000238196">
    <property type="component" value="Unassembled WGS sequence"/>
</dbReference>
<dbReference type="EMBL" id="PRLP01000015">
    <property type="protein sequence ID" value="PPC78384.1"/>
    <property type="molecule type" value="Genomic_DNA"/>
</dbReference>
<reference evidence="14 15" key="1">
    <citation type="submission" date="2018-02" db="EMBL/GenBank/DDBJ databases">
        <title>novel marine gammaproteobacteria from coastal saline agro ecosystem.</title>
        <authorList>
            <person name="Krishnan R."/>
            <person name="Ramesh Kumar N."/>
        </authorList>
    </citation>
    <scope>NUCLEOTIDE SEQUENCE [LARGE SCALE GENOMIC DNA]</scope>
    <source>
        <strain evidence="14 15">228</strain>
    </source>
</reference>
<dbReference type="AlphaFoldDB" id="A0A2S5KU46"/>
<feature type="transmembrane region" description="Helical" evidence="13">
    <location>
        <begin position="12"/>
        <end position="31"/>
    </location>
</feature>
<evidence type="ECO:0000256" key="8">
    <source>
        <dbReference type="ARBA" id="ARBA00022692"/>
    </source>
</evidence>
<evidence type="ECO:0000256" key="6">
    <source>
        <dbReference type="ARBA" id="ARBA00022475"/>
    </source>
</evidence>
<keyword evidence="9 12" id="KW-0201">Cytochrome c-type biogenesis</keyword>
<evidence type="ECO:0000256" key="3">
    <source>
        <dbReference type="ARBA" id="ARBA00010544"/>
    </source>
</evidence>
<gene>
    <name evidence="14" type="primary">ccmB</name>
    <name evidence="14" type="ORF">C4K68_04830</name>
</gene>
<comment type="subcellular location">
    <subcellularLocation>
        <location evidence="2">Cell inner membrane</location>
        <topology evidence="2">Multi-pass membrane protein</topology>
    </subcellularLocation>
</comment>
<evidence type="ECO:0000256" key="1">
    <source>
        <dbReference type="ARBA" id="ARBA00002442"/>
    </source>
</evidence>
<accession>A0A2S5KU46</accession>
<dbReference type="GO" id="GO:0017004">
    <property type="term" value="P:cytochrome complex assembly"/>
    <property type="evidence" value="ECO:0007669"/>
    <property type="project" value="UniProtKB-KW"/>
</dbReference>
<name>A0A2S5KU46_9PROT</name>
<dbReference type="PANTHER" id="PTHR30070:SF1">
    <property type="entry name" value="CYTOCHROME C BIOGENESIS B-RELATED"/>
    <property type="match status" value="1"/>
</dbReference>
<evidence type="ECO:0000256" key="2">
    <source>
        <dbReference type="ARBA" id="ARBA00004429"/>
    </source>
</evidence>
<dbReference type="PIRSF" id="PIRSF002764">
    <property type="entry name" value="CcmB"/>
    <property type="match status" value="1"/>
</dbReference>
<keyword evidence="6 12" id="KW-1003">Cell membrane</keyword>
<dbReference type="Pfam" id="PF03379">
    <property type="entry name" value="CcmB"/>
    <property type="match status" value="1"/>
</dbReference>
<evidence type="ECO:0000256" key="9">
    <source>
        <dbReference type="ARBA" id="ARBA00022748"/>
    </source>
</evidence>
<dbReference type="NCBIfam" id="TIGR01190">
    <property type="entry name" value="ccmB"/>
    <property type="match status" value="1"/>
</dbReference>